<reference evidence="2" key="2">
    <citation type="submission" date="2010-03" db="EMBL/GenBank/DDBJ databases">
        <title>The genome sequence of Coccidioides posadasii strain Silveira.</title>
        <authorList>
            <consortium name="The Broad Institute Genome Sequencing Center for Infectious Disease"/>
            <person name="Neafsey D."/>
            <person name="Orbach M."/>
            <person name="Henn M.R."/>
            <person name="Cole G.T."/>
            <person name="Galgiani J."/>
            <person name="Gardner M.J."/>
            <person name="Kirkland T.N."/>
            <person name="Taylor J.W."/>
            <person name="Young S.K."/>
            <person name="Zeng Q."/>
            <person name="Koehrsen M."/>
            <person name="Alvarado L."/>
            <person name="Berlin A."/>
            <person name="Borenstein D."/>
            <person name="Chapman S.B."/>
            <person name="Chen Z."/>
            <person name="Engels R."/>
            <person name="Freedman E."/>
            <person name="Gellesch M."/>
            <person name="Goldberg J."/>
            <person name="Griggs A."/>
            <person name="Gujja S."/>
            <person name="Heilman E."/>
            <person name="Heiman D."/>
            <person name="Howarth C."/>
            <person name="Jen D."/>
            <person name="Larson L."/>
            <person name="Mehta T."/>
            <person name="Neiman D."/>
            <person name="Park D."/>
            <person name="Pearson M."/>
            <person name="Richards J."/>
            <person name="Roberts A."/>
            <person name="Saif S."/>
            <person name="Shea T."/>
            <person name="Shenoy N."/>
            <person name="Sisk P."/>
            <person name="Stolte C."/>
            <person name="Sykes S."/>
            <person name="Walk T."/>
            <person name="White J."/>
            <person name="Yandava C."/>
            <person name="Haas B."/>
            <person name="Nusbaum C."/>
            <person name="Birren B."/>
        </authorList>
    </citation>
    <scope>NUCLEOTIDE SEQUENCE [LARGE SCALE GENOMIC DNA]</scope>
    <source>
        <strain evidence="2">RMSCC 757 / Silveira</strain>
    </source>
</reference>
<evidence type="ECO:0000313" key="2">
    <source>
        <dbReference type="Proteomes" id="UP000002497"/>
    </source>
</evidence>
<dbReference type="HOGENOM" id="CLU_3124916_0_0_1"/>
<dbReference type="Proteomes" id="UP000002497">
    <property type="component" value="Unassembled WGS sequence"/>
</dbReference>
<organism evidence="2">
    <name type="scientific">Coccidioides posadasii (strain RMSCC 757 / Silveira)</name>
    <name type="common">Valley fever fungus</name>
    <dbReference type="NCBI Taxonomy" id="443226"/>
    <lineage>
        <taxon>Eukaryota</taxon>
        <taxon>Fungi</taxon>
        <taxon>Dikarya</taxon>
        <taxon>Ascomycota</taxon>
        <taxon>Pezizomycotina</taxon>
        <taxon>Eurotiomycetes</taxon>
        <taxon>Eurotiomycetidae</taxon>
        <taxon>Onygenales</taxon>
        <taxon>Onygenaceae</taxon>
        <taxon>Coccidioides</taxon>
    </lineage>
</organism>
<dbReference type="VEuPathDB" id="FungiDB:CPSG_01445"/>
<protein>
    <submittedName>
        <fullName evidence="1">Predicted protein</fullName>
    </submittedName>
</protein>
<evidence type="ECO:0000313" key="1">
    <source>
        <dbReference type="EMBL" id="EFW21288.1"/>
    </source>
</evidence>
<keyword evidence="2" id="KW-1185">Reference proteome</keyword>
<accession>E9CVG2</accession>
<name>E9CVG2_COCPS</name>
<sequence length="50" mass="5332">MVVALQASTTLTEACRTRVEFHKLASVASALIGFRGALIGLHSETPLNLH</sequence>
<dbReference type="EMBL" id="GL636487">
    <property type="protein sequence ID" value="EFW21288.1"/>
    <property type="molecule type" value="Genomic_DNA"/>
</dbReference>
<proteinExistence type="predicted"/>
<dbReference type="AlphaFoldDB" id="E9CVG2"/>
<reference evidence="2" key="1">
    <citation type="journal article" date="2010" name="Genome Res.">
        <title>Population genomic sequencing of Coccidioides fungi reveals recent hybridization and transposon control.</title>
        <authorList>
            <person name="Neafsey D.E."/>
            <person name="Barker B.M."/>
            <person name="Sharpton T.J."/>
            <person name="Stajich J.E."/>
            <person name="Park D.J."/>
            <person name="Whiston E."/>
            <person name="Hung C.-Y."/>
            <person name="McMahan C."/>
            <person name="White J."/>
            <person name="Sykes S."/>
            <person name="Heiman D."/>
            <person name="Young S."/>
            <person name="Zeng Q."/>
            <person name="Abouelleil A."/>
            <person name="Aftuck L."/>
            <person name="Bessette D."/>
            <person name="Brown A."/>
            <person name="FitzGerald M."/>
            <person name="Lui A."/>
            <person name="Macdonald J.P."/>
            <person name="Priest M."/>
            <person name="Orbach M.J."/>
            <person name="Galgiani J.N."/>
            <person name="Kirkland T.N."/>
            <person name="Cole G.T."/>
            <person name="Birren B.W."/>
            <person name="Henn M.R."/>
            <person name="Taylor J.W."/>
            <person name="Rounsley S.D."/>
        </authorList>
    </citation>
    <scope>NUCLEOTIDE SEQUENCE [LARGE SCALE GENOMIC DNA]</scope>
    <source>
        <strain evidence="2">RMSCC 757 / Silveira</strain>
    </source>
</reference>
<gene>
    <name evidence="1" type="ORF">CPSG_01445</name>
</gene>